<dbReference type="GO" id="GO:0006633">
    <property type="term" value="P:fatty acid biosynthetic process"/>
    <property type="evidence" value="ECO:0007669"/>
    <property type="project" value="TreeGrafter"/>
</dbReference>
<dbReference type="OrthoDB" id="597477at2"/>
<dbReference type="GO" id="GO:0016616">
    <property type="term" value="F:oxidoreductase activity, acting on the CH-OH group of donors, NAD or NADP as acceptor"/>
    <property type="evidence" value="ECO:0007669"/>
    <property type="project" value="TreeGrafter"/>
</dbReference>
<gene>
    <name evidence="2" type="ORF">IQ13_2727</name>
</gene>
<dbReference type="PANTHER" id="PTHR42760">
    <property type="entry name" value="SHORT-CHAIN DEHYDROGENASES/REDUCTASES FAMILY MEMBER"/>
    <property type="match status" value="1"/>
</dbReference>
<dbReference type="PRINTS" id="PR00080">
    <property type="entry name" value="SDRFAMILY"/>
</dbReference>
<dbReference type="InterPro" id="IPR020904">
    <property type="entry name" value="Sc_DH/Rdtase_CS"/>
</dbReference>
<dbReference type="CDD" id="cd05233">
    <property type="entry name" value="SDR_c"/>
    <property type="match status" value="1"/>
</dbReference>
<comment type="caution">
    <text evidence="2">The sequence shown here is derived from an EMBL/GenBank/DDBJ whole genome shotgun (WGS) entry which is preliminary data.</text>
</comment>
<protein>
    <submittedName>
        <fullName evidence="2">NAD(P)-dependent dehydrogenase (Short-subunit alcohol dehydrogenase family)</fullName>
    </submittedName>
</protein>
<evidence type="ECO:0000313" key="3">
    <source>
        <dbReference type="Proteomes" id="UP000316167"/>
    </source>
</evidence>
<dbReference type="PRINTS" id="PR00081">
    <property type="entry name" value="GDHRDH"/>
</dbReference>
<proteinExistence type="inferred from homology"/>
<name>A0A562SKM1_9BACT</name>
<organism evidence="2 3">
    <name type="scientific">Lacibacter cauensis</name>
    <dbReference type="NCBI Taxonomy" id="510947"/>
    <lineage>
        <taxon>Bacteria</taxon>
        <taxon>Pseudomonadati</taxon>
        <taxon>Bacteroidota</taxon>
        <taxon>Chitinophagia</taxon>
        <taxon>Chitinophagales</taxon>
        <taxon>Chitinophagaceae</taxon>
        <taxon>Lacibacter</taxon>
    </lineage>
</organism>
<sequence>MNWNKRIAIITGAGSGIGKATKNLLRSKGCVVYNLDVNDLDETDGSYFIACNVRNRHEVNDAVDKVVAAEQKIDFLFSNAGVHLFATLEQTSDEELQHVLGVNVLGTYYLLQKVIPVMKAQNKGSIVLMGSDQSFVGKAASSVYGMTKGAIAQLTKSTAIDYAAFNIRVNCICPGTINTPLLHKAVEHYSNISHTAKDEIYKSLDTVQPMGRIGKPEEIAATVAFLLSDESSFTTGSLIAVDGGYVCQ</sequence>
<reference evidence="2 3" key="1">
    <citation type="journal article" date="2015" name="Stand. Genomic Sci.">
        <title>Genomic Encyclopedia of Bacterial and Archaeal Type Strains, Phase III: the genomes of soil and plant-associated and newly described type strains.</title>
        <authorList>
            <person name="Whitman W.B."/>
            <person name="Woyke T."/>
            <person name="Klenk H.P."/>
            <person name="Zhou Y."/>
            <person name="Lilburn T.G."/>
            <person name="Beck B.J."/>
            <person name="De Vos P."/>
            <person name="Vandamme P."/>
            <person name="Eisen J.A."/>
            <person name="Garrity G."/>
            <person name="Hugenholtz P."/>
            <person name="Kyrpides N.C."/>
        </authorList>
    </citation>
    <scope>NUCLEOTIDE SEQUENCE [LARGE SCALE GENOMIC DNA]</scope>
    <source>
        <strain evidence="2 3">CGMCC 1.7271</strain>
    </source>
</reference>
<dbReference type="Pfam" id="PF13561">
    <property type="entry name" value="adh_short_C2"/>
    <property type="match status" value="1"/>
</dbReference>
<dbReference type="RefSeq" id="WP_144886888.1">
    <property type="nucleotide sequence ID" value="NZ_VLLE01000004.1"/>
</dbReference>
<dbReference type="PROSITE" id="PS00061">
    <property type="entry name" value="ADH_SHORT"/>
    <property type="match status" value="1"/>
</dbReference>
<dbReference type="InterPro" id="IPR002347">
    <property type="entry name" value="SDR_fam"/>
</dbReference>
<dbReference type="Proteomes" id="UP000316167">
    <property type="component" value="Unassembled WGS sequence"/>
</dbReference>
<dbReference type="EMBL" id="VLLE01000004">
    <property type="protein sequence ID" value="TWI81708.1"/>
    <property type="molecule type" value="Genomic_DNA"/>
</dbReference>
<accession>A0A562SKM1</accession>
<dbReference type="AlphaFoldDB" id="A0A562SKM1"/>
<dbReference type="PANTHER" id="PTHR42760:SF122">
    <property type="entry name" value="NAD(P)-BINDING PROTEIN"/>
    <property type="match status" value="1"/>
</dbReference>
<dbReference type="SUPFAM" id="SSF51735">
    <property type="entry name" value="NAD(P)-binding Rossmann-fold domains"/>
    <property type="match status" value="1"/>
</dbReference>
<evidence type="ECO:0000256" key="1">
    <source>
        <dbReference type="ARBA" id="ARBA00006484"/>
    </source>
</evidence>
<dbReference type="FunFam" id="3.40.50.720:FF:000084">
    <property type="entry name" value="Short-chain dehydrogenase reductase"/>
    <property type="match status" value="1"/>
</dbReference>
<evidence type="ECO:0000313" key="2">
    <source>
        <dbReference type="EMBL" id="TWI81708.1"/>
    </source>
</evidence>
<dbReference type="InterPro" id="IPR036291">
    <property type="entry name" value="NAD(P)-bd_dom_sf"/>
</dbReference>
<comment type="similarity">
    <text evidence="1">Belongs to the short-chain dehydrogenases/reductases (SDR) family.</text>
</comment>
<keyword evidence="3" id="KW-1185">Reference proteome</keyword>
<dbReference type="Gene3D" id="3.40.50.720">
    <property type="entry name" value="NAD(P)-binding Rossmann-like Domain"/>
    <property type="match status" value="1"/>
</dbReference>
<dbReference type="GO" id="GO:0048038">
    <property type="term" value="F:quinone binding"/>
    <property type="evidence" value="ECO:0007669"/>
    <property type="project" value="TreeGrafter"/>
</dbReference>